<protein>
    <recommendedName>
        <fullName evidence="3">AMP-dependent synthetase/ligase domain-containing protein</fullName>
    </recommendedName>
</protein>
<dbReference type="AlphaFoldDB" id="A0A381TDA7"/>
<keyword evidence="1" id="KW-0472">Membrane</keyword>
<dbReference type="Gene3D" id="3.40.50.12780">
    <property type="entry name" value="N-terminal domain of ligase-like"/>
    <property type="match status" value="1"/>
</dbReference>
<organism evidence="2">
    <name type="scientific">marine metagenome</name>
    <dbReference type="NCBI Taxonomy" id="408172"/>
    <lineage>
        <taxon>unclassified sequences</taxon>
        <taxon>metagenomes</taxon>
        <taxon>ecological metagenomes</taxon>
    </lineage>
</organism>
<feature type="transmembrane region" description="Helical" evidence="1">
    <location>
        <begin position="85"/>
        <end position="106"/>
    </location>
</feature>
<evidence type="ECO:0000313" key="2">
    <source>
        <dbReference type="EMBL" id="SVA12697.1"/>
    </source>
</evidence>
<sequence length="310" mass="35542">MNKTNLEKRIYNAQCYGNIEPIEYMVPYPNLHALVEGQNVKYKDHLLYHDLRMTNEDFFIRVQKAAHWLKASGVHPKDRVMMAGLPFPTAEIIAFGIWTMGAILVLTAQNDLKTAKTACQPIFTVPPELDLEKEIDVFDEQFIPDFKPNLQEEAVIYWRDEKAIRLSHYNLLINANGIQKKLDLFEKDSFYIKLKSDSTAWVVLQAILPLYTGAGITSKGPKIKIGLQDQFKSSDYIIDFDWTELKNTTPLHLYIKPENTAVLAIGSSPVHMTAIEKDNQHQKISGHSVMMGYLNEKENDKIFIKDHMSI</sequence>
<dbReference type="EMBL" id="UINC01004220">
    <property type="protein sequence ID" value="SVA12697.1"/>
    <property type="molecule type" value="Genomic_DNA"/>
</dbReference>
<gene>
    <name evidence="2" type="ORF">METZ01_LOCUS65551</name>
</gene>
<reference evidence="2" key="1">
    <citation type="submission" date="2018-05" db="EMBL/GenBank/DDBJ databases">
        <authorList>
            <person name="Lanie J.A."/>
            <person name="Ng W.-L."/>
            <person name="Kazmierczak K.M."/>
            <person name="Andrzejewski T.M."/>
            <person name="Davidsen T.M."/>
            <person name="Wayne K.J."/>
            <person name="Tettelin H."/>
            <person name="Glass J.I."/>
            <person name="Rusch D."/>
            <person name="Podicherti R."/>
            <person name="Tsui H.-C.T."/>
            <person name="Winkler M.E."/>
        </authorList>
    </citation>
    <scope>NUCLEOTIDE SEQUENCE</scope>
</reference>
<name>A0A381TDA7_9ZZZZ</name>
<evidence type="ECO:0008006" key="3">
    <source>
        <dbReference type="Google" id="ProtNLM"/>
    </source>
</evidence>
<proteinExistence type="predicted"/>
<dbReference type="SUPFAM" id="SSF56801">
    <property type="entry name" value="Acetyl-CoA synthetase-like"/>
    <property type="match status" value="1"/>
</dbReference>
<keyword evidence="1" id="KW-1133">Transmembrane helix</keyword>
<keyword evidence="1" id="KW-0812">Transmembrane</keyword>
<dbReference type="InterPro" id="IPR042099">
    <property type="entry name" value="ANL_N_sf"/>
</dbReference>
<accession>A0A381TDA7</accession>
<evidence type="ECO:0000256" key="1">
    <source>
        <dbReference type="SAM" id="Phobius"/>
    </source>
</evidence>